<dbReference type="InterPro" id="IPR012677">
    <property type="entry name" value="Nucleotide-bd_a/b_plait_sf"/>
</dbReference>
<dbReference type="GO" id="GO:0005840">
    <property type="term" value="C:ribosome"/>
    <property type="evidence" value="ECO:0007669"/>
    <property type="project" value="UniProtKB-KW"/>
</dbReference>
<dbReference type="InterPro" id="IPR013025">
    <property type="entry name" value="Ribosomal_uL23-like"/>
</dbReference>
<proteinExistence type="inferred from homology"/>
<keyword evidence="2 4" id="KW-0689">Ribosomal protein</keyword>
<dbReference type="GO" id="GO:0019843">
    <property type="term" value="F:rRNA binding"/>
    <property type="evidence" value="ECO:0007669"/>
    <property type="project" value="UniProtKB-UniRule"/>
</dbReference>
<dbReference type="NCBIfam" id="NF004363">
    <property type="entry name" value="PRK05738.2-4"/>
    <property type="match status" value="1"/>
</dbReference>
<keyword evidence="4" id="KW-0694">RNA-binding</keyword>
<comment type="caution">
    <text evidence="5">The sequence shown here is derived from an EMBL/GenBank/DDBJ whole genome shotgun (WGS) entry which is preliminary data.</text>
</comment>
<dbReference type="AlphaFoldDB" id="A0A1G2KY72"/>
<reference evidence="5 6" key="1">
    <citation type="journal article" date="2016" name="Nat. Commun.">
        <title>Thousands of microbial genomes shed light on interconnected biogeochemical processes in an aquifer system.</title>
        <authorList>
            <person name="Anantharaman K."/>
            <person name="Brown C.T."/>
            <person name="Hug L.A."/>
            <person name="Sharon I."/>
            <person name="Castelle C.J."/>
            <person name="Probst A.J."/>
            <person name="Thomas B.C."/>
            <person name="Singh A."/>
            <person name="Wilkins M.J."/>
            <person name="Karaoz U."/>
            <person name="Brodie E.L."/>
            <person name="Williams K.H."/>
            <person name="Hubbard S.S."/>
            <person name="Banfield J.F."/>
        </authorList>
    </citation>
    <scope>NUCLEOTIDE SEQUENCE [LARGE SCALE GENOMIC DNA]</scope>
</reference>
<dbReference type="Proteomes" id="UP000177982">
    <property type="component" value="Unassembled WGS sequence"/>
</dbReference>
<dbReference type="InterPro" id="IPR012678">
    <property type="entry name" value="Ribosomal_uL23/eL15/eS24_sf"/>
</dbReference>
<keyword evidence="4" id="KW-0699">rRNA-binding</keyword>
<organism evidence="5 6">
    <name type="scientific">Candidatus Sungbacteria bacterium RIFCSPLOWO2_01_FULL_47_10</name>
    <dbReference type="NCBI Taxonomy" id="1802276"/>
    <lineage>
        <taxon>Bacteria</taxon>
        <taxon>Candidatus Sungiibacteriota</taxon>
    </lineage>
</organism>
<dbReference type="GO" id="GO:1990904">
    <property type="term" value="C:ribonucleoprotein complex"/>
    <property type="evidence" value="ECO:0007669"/>
    <property type="project" value="UniProtKB-KW"/>
</dbReference>
<evidence type="ECO:0000313" key="5">
    <source>
        <dbReference type="EMBL" id="OHA04415.1"/>
    </source>
</evidence>
<evidence type="ECO:0000313" key="6">
    <source>
        <dbReference type="Proteomes" id="UP000177982"/>
    </source>
</evidence>
<sequence length="87" mass="9641">MLISPHITEKSTVGNALNTYVFKVRQSANKPEVKKAVEGKYGVRVSRVRIVNTKPRKVRLGRSEGVVPGYKKAMVTLMPGDKIEFGV</sequence>
<keyword evidence="3 4" id="KW-0687">Ribonucleoprotein</keyword>
<comment type="similarity">
    <text evidence="1 4">Belongs to the universal ribosomal protein uL23 family.</text>
</comment>
<dbReference type="GO" id="GO:0006412">
    <property type="term" value="P:translation"/>
    <property type="evidence" value="ECO:0007669"/>
    <property type="project" value="UniProtKB-UniRule"/>
</dbReference>
<name>A0A1G2KY72_9BACT</name>
<dbReference type="SUPFAM" id="SSF54189">
    <property type="entry name" value="Ribosomal proteins S24e, L23 and L15e"/>
    <property type="match status" value="1"/>
</dbReference>
<dbReference type="GO" id="GO:0003735">
    <property type="term" value="F:structural constituent of ribosome"/>
    <property type="evidence" value="ECO:0007669"/>
    <property type="project" value="InterPro"/>
</dbReference>
<dbReference type="HAMAP" id="MF_01369_B">
    <property type="entry name" value="Ribosomal_uL23_B"/>
    <property type="match status" value="1"/>
</dbReference>
<protein>
    <recommendedName>
        <fullName evidence="4">Large ribosomal subunit protein uL23</fullName>
    </recommendedName>
</protein>
<comment type="subunit">
    <text evidence="4">Part of the 50S ribosomal subunit. Contacts protein L29, and trigger factor when it is bound to the ribosome.</text>
</comment>
<dbReference type="Gene3D" id="3.30.70.330">
    <property type="match status" value="1"/>
</dbReference>
<gene>
    <name evidence="4" type="primary">rplW</name>
    <name evidence="5" type="ORF">A2934_02110</name>
</gene>
<evidence type="ECO:0000256" key="1">
    <source>
        <dbReference type="ARBA" id="ARBA00006700"/>
    </source>
</evidence>
<dbReference type="Pfam" id="PF00276">
    <property type="entry name" value="Ribosomal_L23"/>
    <property type="match status" value="1"/>
</dbReference>
<dbReference type="EMBL" id="MHQO01000080">
    <property type="protein sequence ID" value="OHA04415.1"/>
    <property type="molecule type" value="Genomic_DNA"/>
</dbReference>
<comment type="function">
    <text evidence="4">One of the early assembly proteins it binds 23S rRNA. One of the proteins that surrounds the polypeptide exit tunnel on the outside of the ribosome. Forms the main docking site for trigger factor binding to the ribosome.</text>
</comment>
<dbReference type="PANTHER" id="PTHR11620">
    <property type="entry name" value="60S RIBOSOMAL PROTEIN L23A"/>
    <property type="match status" value="1"/>
</dbReference>
<accession>A0A1G2KY72</accession>
<evidence type="ECO:0000256" key="3">
    <source>
        <dbReference type="ARBA" id="ARBA00023274"/>
    </source>
</evidence>
<evidence type="ECO:0000256" key="2">
    <source>
        <dbReference type="ARBA" id="ARBA00022980"/>
    </source>
</evidence>
<evidence type="ECO:0000256" key="4">
    <source>
        <dbReference type="HAMAP-Rule" id="MF_01369"/>
    </source>
</evidence>